<dbReference type="EMBL" id="CABIJS010000719">
    <property type="protein sequence ID" value="VUZ57530.1"/>
    <property type="molecule type" value="Genomic_DNA"/>
</dbReference>
<keyword evidence="3" id="KW-1185">Reference proteome</keyword>
<feature type="region of interest" description="Disordered" evidence="1">
    <location>
        <begin position="24"/>
        <end position="51"/>
    </location>
</feature>
<reference evidence="2 3" key="1">
    <citation type="submission" date="2019-07" db="EMBL/GenBank/DDBJ databases">
        <authorList>
            <person name="Jastrzebski P J."/>
            <person name="Paukszto L."/>
            <person name="Jastrzebski P J."/>
        </authorList>
    </citation>
    <scope>NUCLEOTIDE SEQUENCE [LARGE SCALE GENOMIC DNA]</scope>
    <source>
        <strain evidence="2 3">WMS-il1</strain>
    </source>
</reference>
<protein>
    <submittedName>
        <fullName evidence="2">Uncharacterized protein</fullName>
    </submittedName>
</protein>
<name>A0A564ZDI7_HYMDI</name>
<sequence>MPILRRTSLSSRLLYRIPRCQKYNDNGHKEDFYRESSANISTRQNRTAREH</sequence>
<evidence type="ECO:0000313" key="3">
    <source>
        <dbReference type="Proteomes" id="UP000321570"/>
    </source>
</evidence>
<evidence type="ECO:0000313" key="2">
    <source>
        <dbReference type="EMBL" id="VUZ57530.1"/>
    </source>
</evidence>
<feature type="compositionally biased region" description="Basic and acidic residues" evidence="1">
    <location>
        <begin position="25"/>
        <end position="34"/>
    </location>
</feature>
<proteinExistence type="predicted"/>
<evidence type="ECO:0000256" key="1">
    <source>
        <dbReference type="SAM" id="MobiDB-lite"/>
    </source>
</evidence>
<gene>
    <name evidence="2" type="ORF">WMSIL1_LOCUS14896</name>
</gene>
<organism evidence="2 3">
    <name type="scientific">Hymenolepis diminuta</name>
    <name type="common">Rat tapeworm</name>
    <dbReference type="NCBI Taxonomy" id="6216"/>
    <lineage>
        <taxon>Eukaryota</taxon>
        <taxon>Metazoa</taxon>
        <taxon>Spiralia</taxon>
        <taxon>Lophotrochozoa</taxon>
        <taxon>Platyhelminthes</taxon>
        <taxon>Cestoda</taxon>
        <taxon>Eucestoda</taxon>
        <taxon>Cyclophyllidea</taxon>
        <taxon>Hymenolepididae</taxon>
        <taxon>Hymenolepis</taxon>
    </lineage>
</organism>
<dbReference type="AlphaFoldDB" id="A0A564ZDI7"/>
<feature type="compositionally biased region" description="Polar residues" evidence="1">
    <location>
        <begin position="36"/>
        <end position="45"/>
    </location>
</feature>
<accession>A0A564ZDI7</accession>
<dbReference type="Proteomes" id="UP000321570">
    <property type="component" value="Unassembled WGS sequence"/>
</dbReference>